<keyword evidence="2" id="KW-1185">Reference proteome</keyword>
<dbReference type="AlphaFoldDB" id="A0A0J7JXI6"/>
<dbReference type="PaxDb" id="67767-A0A0J7JXI6"/>
<name>A0A0J7JXI6_LASNI</name>
<dbReference type="OrthoDB" id="536093at2759"/>
<comment type="caution">
    <text evidence="1">The sequence shown here is derived from an EMBL/GenBank/DDBJ whole genome shotgun (WGS) entry which is preliminary data.</text>
</comment>
<protein>
    <submittedName>
        <fullName evidence="1">Iq domain-containing protein d-like protein</fullName>
    </submittedName>
</protein>
<accession>A0A0J7JXI6</accession>
<sequence length="128" mass="15456">MLEDVVKRYRKNIVAINEIDKKCNEDITNTTIKYEKKQFALYKAWEFEQNEIRLALENVIDDFESLKDINTKLEQTIRKRRLTIESKLLAIMAKYDIEIGSRYRMLEELSEAYKYDKLEKHRLEVIFA</sequence>
<reference evidence="1 2" key="1">
    <citation type="submission" date="2015-04" db="EMBL/GenBank/DDBJ databases">
        <title>Lasius niger genome sequencing.</title>
        <authorList>
            <person name="Konorov E.A."/>
            <person name="Nikitin M.A."/>
            <person name="Kirill M.V."/>
            <person name="Chang P."/>
        </authorList>
    </citation>
    <scope>NUCLEOTIDE SEQUENCE [LARGE SCALE GENOMIC DNA]</scope>
    <source>
        <tissue evidence="1">Whole</tissue>
    </source>
</reference>
<dbReference type="EMBL" id="LBMM01024362">
    <property type="protein sequence ID" value="KMQ82586.1"/>
    <property type="molecule type" value="Genomic_DNA"/>
</dbReference>
<organism evidence="1 2">
    <name type="scientific">Lasius niger</name>
    <name type="common">Black garden ant</name>
    <dbReference type="NCBI Taxonomy" id="67767"/>
    <lineage>
        <taxon>Eukaryota</taxon>
        <taxon>Metazoa</taxon>
        <taxon>Ecdysozoa</taxon>
        <taxon>Arthropoda</taxon>
        <taxon>Hexapoda</taxon>
        <taxon>Insecta</taxon>
        <taxon>Pterygota</taxon>
        <taxon>Neoptera</taxon>
        <taxon>Endopterygota</taxon>
        <taxon>Hymenoptera</taxon>
        <taxon>Apocrita</taxon>
        <taxon>Aculeata</taxon>
        <taxon>Formicoidea</taxon>
        <taxon>Formicidae</taxon>
        <taxon>Formicinae</taxon>
        <taxon>Lasius</taxon>
        <taxon>Lasius</taxon>
    </lineage>
</organism>
<dbReference type="Proteomes" id="UP000036403">
    <property type="component" value="Unassembled WGS sequence"/>
</dbReference>
<proteinExistence type="predicted"/>
<gene>
    <name evidence="1" type="ORF">RF55_22468</name>
</gene>
<evidence type="ECO:0000313" key="1">
    <source>
        <dbReference type="EMBL" id="KMQ82586.1"/>
    </source>
</evidence>
<evidence type="ECO:0000313" key="2">
    <source>
        <dbReference type="Proteomes" id="UP000036403"/>
    </source>
</evidence>